<name>A0A5C6F4K4_9BACT</name>
<sequence>MPPLNAYTLSVVMLFTWLTVVSADDLVHIDRGGVRVGVDRGKGAAITWLSWPGHPTNVVNVADPGRLIQQSYYAGASLDRRAEGQSPAWSPWTWNPIQGGGVGSWARVVDAKVTDGVLYSETIPKLWDMPSEEAGAVMRQWTAFEPAMDGVIVVTCQLTCQRDDRDAWGPPKPRHQELPACYFTRRFDQAKSYLGNNQWRDENHPPGPPWGKANPPLAAMACFEPDGQGVAVYSPVSKGHWNFGPHGTGDSDNPSDGPCMHLAPIQSVTLSPKSVFRYRYWIITGDAEALSDRLDQLITLYCKESFELTR</sequence>
<accession>A0A5C6F4K4</accession>
<proteinExistence type="predicted"/>
<reference evidence="1 2" key="1">
    <citation type="submission" date="2019-02" db="EMBL/GenBank/DDBJ databases">
        <title>Deep-cultivation of Planctomycetes and their phenomic and genomic characterization uncovers novel biology.</title>
        <authorList>
            <person name="Wiegand S."/>
            <person name="Jogler M."/>
            <person name="Boedeker C."/>
            <person name="Pinto D."/>
            <person name="Vollmers J."/>
            <person name="Rivas-Marin E."/>
            <person name="Kohn T."/>
            <person name="Peeters S.H."/>
            <person name="Heuer A."/>
            <person name="Rast P."/>
            <person name="Oberbeckmann S."/>
            <person name="Bunk B."/>
            <person name="Jeske O."/>
            <person name="Meyerdierks A."/>
            <person name="Storesund J.E."/>
            <person name="Kallscheuer N."/>
            <person name="Luecker S."/>
            <person name="Lage O.M."/>
            <person name="Pohl T."/>
            <person name="Merkel B.J."/>
            <person name="Hornburger P."/>
            <person name="Mueller R.-W."/>
            <person name="Bruemmer F."/>
            <person name="Labrenz M."/>
            <person name="Spormann A.M."/>
            <person name="Op Den Camp H."/>
            <person name="Overmann J."/>
            <person name="Amann R."/>
            <person name="Jetten M.S.M."/>
            <person name="Mascher T."/>
            <person name="Medema M.H."/>
            <person name="Devos D.P."/>
            <person name="Kaster A.-K."/>
            <person name="Ovreas L."/>
            <person name="Rohde M."/>
            <person name="Galperin M.Y."/>
            <person name="Jogler C."/>
        </authorList>
    </citation>
    <scope>NUCLEOTIDE SEQUENCE [LARGE SCALE GENOMIC DNA]</scope>
    <source>
        <strain evidence="1 2">Poly51</strain>
    </source>
</reference>
<dbReference type="Proteomes" id="UP000318288">
    <property type="component" value="Unassembled WGS sequence"/>
</dbReference>
<evidence type="ECO:0000313" key="1">
    <source>
        <dbReference type="EMBL" id="TWU56673.1"/>
    </source>
</evidence>
<comment type="caution">
    <text evidence="1">The sequence shown here is derived from an EMBL/GenBank/DDBJ whole genome shotgun (WGS) entry which is preliminary data.</text>
</comment>
<organism evidence="1 2">
    <name type="scientific">Rubripirellula tenax</name>
    <dbReference type="NCBI Taxonomy" id="2528015"/>
    <lineage>
        <taxon>Bacteria</taxon>
        <taxon>Pseudomonadati</taxon>
        <taxon>Planctomycetota</taxon>
        <taxon>Planctomycetia</taxon>
        <taxon>Pirellulales</taxon>
        <taxon>Pirellulaceae</taxon>
        <taxon>Rubripirellula</taxon>
    </lineage>
</organism>
<evidence type="ECO:0000313" key="2">
    <source>
        <dbReference type="Proteomes" id="UP000318288"/>
    </source>
</evidence>
<protein>
    <submittedName>
        <fullName evidence="1">Uncharacterized protein</fullName>
    </submittedName>
</protein>
<keyword evidence="2" id="KW-1185">Reference proteome</keyword>
<gene>
    <name evidence="1" type="ORF">Poly51_25900</name>
</gene>
<dbReference type="RefSeq" id="WP_246114451.1">
    <property type="nucleotide sequence ID" value="NZ_SJPW01000003.1"/>
</dbReference>
<dbReference type="EMBL" id="SJPW01000003">
    <property type="protein sequence ID" value="TWU56673.1"/>
    <property type="molecule type" value="Genomic_DNA"/>
</dbReference>
<dbReference type="AlphaFoldDB" id="A0A5C6F4K4"/>